<evidence type="ECO:0000256" key="12">
    <source>
        <dbReference type="PROSITE-ProRule" id="PRU00175"/>
    </source>
</evidence>
<evidence type="ECO:0000313" key="14">
    <source>
        <dbReference type="EMBL" id="KAK1359378.1"/>
    </source>
</evidence>
<dbReference type="SUPFAM" id="SSF57850">
    <property type="entry name" value="RING/U-box"/>
    <property type="match status" value="1"/>
</dbReference>
<evidence type="ECO:0000256" key="8">
    <source>
        <dbReference type="ARBA" id="ARBA00022786"/>
    </source>
</evidence>
<dbReference type="GO" id="GO:0006511">
    <property type="term" value="P:ubiquitin-dependent protein catabolic process"/>
    <property type="evidence" value="ECO:0007669"/>
    <property type="project" value="TreeGrafter"/>
</dbReference>
<evidence type="ECO:0000256" key="10">
    <source>
        <dbReference type="ARBA" id="ARBA00022989"/>
    </source>
</evidence>
<keyword evidence="10" id="KW-1133">Transmembrane helix</keyword>
<comment type="subcellular location">
    <subcellularLocation>
        <location evidence="2">Membrane</location>
        <topology evidence="2">Multi-pass membrane protein</topology>
    </subcellularLocation>
</comment>
<proteinExistence type="predicted"/>
<keyword evidence="11" id="KW-0472">Membrane</keyword>
<dbReference type="GO" id="GO:0008270">
    <property type="term" value="F:zinc ion binding"/>
    <property type="evidence" value="ECO:0007669"/>
    <property type="project" value="UniProtKB-KW"/>
</dbReference>
<dbReference type="SMART" id="SM00184">
    <property type="entry name" value="RING"/>
    <property type="match status" value="1"/>
</dbReference>
<dbReference type="Proteomes" id="UP001237642">
    <property type="component" value="Unassembled WGS sequence"/>
</dbReference>
<evidence type="ECO:0000259" key="13">
    <source>
        <dbReference type="PROSITE" id="PS50089"/>
    </source>
</evidence>
<keyword evidence="4" id="KW-0808">Transferase</keyword>
<reference evidence="14" key="2">
    <citation type="submission" date="2023-05" db="EMBL/GenBank/DDBJ databases">
        <authorList>
            <person name="Schelkunov M.I."/>
        </authorList>
    </citation>
    <scope>NUCLEOTIDE SEQUENCE</scope>
    <source>
        <strain evidence="14">Hsosn_3</strain>
        <tissue evidence="14">Leaf</tissue>
    </source>
</reference>
<protein>
    <recommendedName>
        <fullName evidence="3">RING-type E3 ubiquitin transferase</fullName>
        <ecNumber evidence="3">2.3.2.27</ecNumber>
    </recommendedName>
</protein>
<dbReference type="GO" id="GO:0061630">
    <property type="term" value="F:ubiquitin protein ligase activity"/>
    <property type="evidence" value="ECO:0007669"/>
    <property type="project" value="UniProtKB-EC"/>
</dbReference>
<evidence type="ECO:0000256" key="4">
    <source>
        <dbReference type="ARBA" id="ARBA00022679"/>
    </source>
</evidence>
<evidence type="ECO:0000256" key="9">
    <source>
        <dbReference type="ARBA" id="ARBA00022833"/>
    </source>
</evidence>
<dbReference type="GO" id="GO:0016567">
    <property type="term" value="P:protein ubiquitination"/>
    <property type="evidence" value="ECO:0007669"/>
    <property type="project" value="TreeGrafter"/>
</dbReference>
<comment type="caution">
    <text evidence="14">The sequence shown here is derived from an EMBL/GenBank/DDBJ whole genome shotgun (WGS) entry which is preliminary data.</text>
</comment>
<reference evidence="14" key="1">
    <citation type="submission" date="2023-02" db="EMBL/GenBank/DDBJ databases">
        <title>Genome of toxic invasive species Heracleum sosnowskyi carries increased number of genes despite the absence of recent whole-genome duplications.</title>
        <authorList>
            <person name="Schelkunov M."/>
            <person name="Shtratnikova V."/>
            <person name="Makarenko M."/>
            <person name="Klepikova A."/>
            <person name="Omelchenko D."/>
            <person name="Novikova G."/>
            <person name="Obukhova E."/>
            <person name="Bogdanov V."/>
            <person name="Penin A."/>
            <person name="Logacheva M."/>
        </authorList>
    </citation>
    <scope>NUCLEOTIDE SEQUENCE</scope>
    <source>
        <strain evidence="14">Hsosn_3</strain>
        <tissue evidence="14">Leaf</tissue>
    </source>
</reference>
<dbReference type="PROSITE" id="PS50089">
    <property type="entry name" value="ZF_RING_2"/>
    <property type="match status" value="1"/>
</dbReference>
<keyword evidence="8" id="KW-0833">Ubl conjugation pathway</keyword>
<dbReference type="EMBL" id="JAUIZM010000010">
    <property type="protein sequence ID" value="KAK1359378.1"/>
    <property type="molecule type" value="Genomic_DNA"/>
</dbReference>
<evidence type="ECO:0000256" key="1">
    <source>
        <dbReference type="ARBA" id="ARBA00000900"/>
    </source>
</evidence>
<keyword evidence="6" id="KW-0479">Metal-binding</keyword>
<gene>
    <name evidence="14" type="ORF">POM88_043852</name>
</gene>
<keyword evidence="9" id="KW-0862">Zinc</keyword>
<evidence type="ECO:0000256" key="5">
    <source>
        <dbReference type="ARBA" id="ARBA00022692"/>
    </source>
</evidence>
<dbReference type="AlphaFoldDB" id="A0AAD8H365"/>
<keyword evidence="5" id="KW-0812">Transmembrane</keyword>
<dbReference type="GO" id="GO:0016020">
    <property type="term" value="C:membrane"/>
    <property type="evidence" value="ECO:0007669"/>
    <property type="project" value="UniProtKB-SubCell"/>
</dbReference>
<evidence type="ECO:0000256" key="3">
    <source>
        <dbReference type="ARBA" id="ARBA00012483"/>
    </source>
</evidence>
<dbReference type="Gene3D" id="3.30.40.10">
    <property type="entry name" value="Zinc/RING finger domain, C3HC4 (zinc finger)"/>
    <property type="match status" value="1"/>
</dbReference>
<dbReference type="Pfam" id="PF13639">
    <property type="entry name" value="zf-RING_2"/>
    <property type="match status" value="1"/>
</dbReference>
<sequence length="125" mass="14324">MVGSVMAAPTRSSGEMFVSSLQRKRTTLAFIRKVGKEEECSICVNKFEINEYICILECGHMFHHHCLAPWLLNNSTCPLCRRTLYENGGNGYQNGGIGPETSWFDEGHYLYYLMPSMYHLTPFFL</sequence>
<comment type="catalytic activity">
    <reaction evidence="1">
        <text>S-ubiquitinyl-[E2 ubiquitin-conjugating enzyme]-L-cysteine + [acceptor protein]-L-lysine = [E2 ubiquitin-conjugating enzyme]-L-cysteine + N(6)-ubiquitinyl-[acceptor protein]-L-lysine.</text>
        <dbReference type="EC" id="2.3.2.27"/>
    </reaction>
</comment>
<feature type="domain" description="RING-type" evidence="13">
    <location>
        <begin position="40"/>
        <end position="81"/>
    </location>
</feature>
<keyword evidence="15" id="KW-1185">Reference proteome</keyword>
<evidence type="ECO:0000256" key="6">
    <source>
        <dbReference type="ARBA" id="ARBA00022723"/>
    </source>
</evidence>
<accession>A0AAD8H365</accession>
<dbReference type="EC" id="2.3.2.27" evidence="3"/>
<name>A0AAD8H365_9APIA</name>
<dbReference type="PANTHER" id="PTHR45977:SF4">
    <property type="entry name" value="RING-TYPE DOMAIN-CONTAINING PROTEIN"/>
    <property type="match status" value="1"/>
</dbReference>
<dbReference type="PANTHER" id="PTHR45977">
    <property type="entry name" value="TARGET OF ERK KINASE MPK-1"/>
    <property type="match status" value="1"/>
</dbReference>
<keyword evidence="7 12" id="KW-0863">Zinc-finger</keyword>
<evidence type="ECO:0000256" key="2">
    <source>
        <dbReference type="ARBA" id="ARBA00004141"/>
    </source>
</evidence>
<organism evidence="14 15">
    <name type="scientific">Heracleum sosnowskyi</name>
    <dbReference type="NCBI Taxonomy" id="360622"/>
    <lineage>
        <taxon>Eukaryota</taxon>
        <taxon>Viridiplantae</taxon>
        <taxon>Streptophyta</taxon>
        <taxon>Embryophyta</taxon>
        <taxon>Tracheophyta</taxon>
        <taxon>Spermatophyta</taxon>
        <taxon>Magnoliopsida</taxon>
        <taxon>eudicotyledons</taxon>
        <taxon>Gunneridae</taxon>
        <taxon>Pentapetalae</taxon>
        <taxon>asterids</taxon>
        <taxon>campanulids</taxon>
        <taxon>Apiales</taxon>
        <taxon>Apiaceae</taxon>
        <taxon>Apioideae</taxon>
        <taxon>apioid superclade</taxon>
        <taxon>Tordylieae</taxon>
        <taxon>Tordyliinae</taxon>
        <taxon>Heracleum</taxon>
    </lineage>
</organism>
<evidence type="ECO:0000256" key="11">
    <source>
        <dbReference type="ARBA" id="ARBA00023136"/>
    </source>
</evidence>
<evidence type="ECO:0000313" key="15">
    <source>
        <dbReference type="Proteomes" id="UP001237642"/>
    </source>
</evidence>
<dbReference type="InterPro" id="IPR001841">
    <property type="entry name" value="Znf_RING"/>
</dbReference>
<dbReference type="InterPro" id="IPR013083">
    <property type="entry name" value="Znf_RING/FYVE/PHD"/>
</dbReference>
<evidence type="ECO:0000256" key="7">
    <source>
        <dbReference type="ARBA" id="ARBA00022771"/>
    </source>
</evidence>